<dbReference type="GO" id="GO:0005886">
    <property type="term" value="C:plasma membrane"/>
    <property type="evidence" value="ECO:0007669"/>
    <property type="project" value="TreeGrafter"/>
</dbReference>
<accession>A0A553NT45</accession>
<keyword evidence="7" id="KW-0915">Sodium</keyword>
<evidence type="ECO:0000256" key="8">
    <source>
        <dbReference type="ARBA" id="ARBA00023065"/>
    </source>
</evidence>
<sequence>LLWIFLCVGSALLGAWLIRPIFNKWQNNPTITTVESTNYPVWNIYFPAVTICSNNKVTRSRFNQAIKKKPWIDLTNHTLFNQNRSLEPEEVEKSIFESVVNVLTRIVHLDGELGILDNQTEKEQFIYKHLKNEVPKLLKQTMQSCRSLAILCIWQGQITNCSDLFDIRQTDAGYCCSFNTINVNEQL</sequence>
<keyword evidence="5 12" id="KW-0812">Transmembrane</keyword>
<keyword evidence="11 12" id="KW-0407">Ion channel</keyword>
<feature type="chain" id="PRO_5022007888" evidence="13">
    <location>
        <begin position="18"/>
        <end position="187"/>
    </location>
</feature>
<keyword evidence="8 12" id="KW-0406">Ion transport</keyword>
<evidence type="ECO:0000256" key="4">
    <source>
        <dbReference type="ARBA" id="ARBA00022461"/>
    </source>
</evidence>
<evidence type="ECO:0000313" key="14">
    <source>
        <dbReference type="EMBL" id="TRY68606.1"/>
    </source>
</evidence>
<evidence type="ECO:0000256" key="1">
    <source>
        <dbReference type="ARBA" id="ARBA00004141"/>
    </source>
</evidence>
<evidence type="ECO:0000256" key="3">
    <source>
        <dbReference type="ARBA" id="ARBA00022448"/>
    </source>
</evidence>
<evidence type="ECO:0000256" key="5">
    <source>
        <dbReference type="ARBA" id="ARBA00022692"/>
    </source>
</evidence>
<reference evidence="14 15" key="1">
    <citation type="journal article" date="2018" name="Nat. Ecol. Evol.">
        <title>Genomic signatures of mitonuclear coevolution across populations of Tigriopus californicus.</title>
        <authorList>
            <person name="Barreto F.S."/>
            <person name="Watson E.T."/>
            <person name="Lima T.G."/>
            <person name="Willett C.S."/>
            <person name="Edmands S."/>
            <person name="Li W."/>
            <person name="Burton R.S."/>
        </authorList>
    </citation>
    <scope>NUCLEOTIDE SEQUENCE [LARGE SCALE GENOMIC DNA]</scope>
    <source>
        <strain evidence="14 15">San Diego</strain>
    </source>
</reference>
<keyword evidence="6" id="KW-1133">Transmembrane helix</keyword>
<comment type="similarity">
    <text evidence="2 12">Belongs to the amiloride-sensitive sodium channel (TC 1.A.6) family.</text>
</comment>
<dbReference type="Pfam" id="PF00858">
    <property type="entry name" value="ASC"/>
    <property type="match status" value="1"/>
</dbReference>
<gene>
    <name evidence="14" type="ORF">TCAL_04571</name>
</gene>
<feature type="signal peptide" evidence="13">
    <location>
        <begin position="1"/>
        <end position="17"/>
    </location>
</feature>
<dbReference type="OMA" id="TEGHCCA"/>
<dbReference type="Proteomes" id="UP000318571">
    <property type="component" value="Chromosome 1"/>
</dbReference>
<dbReference type="AlphaFoldDB" id="A0A553NT45"/>
<dbReference type="PANTHER" id="PTHR11690:SF288">
    <property type="entry name" value="AMILORIDE-SENSITIVE NA+ CHANNEL-RELATED"/>
    <property type="match status" value="1"/>
</dbReference>
<name>A0A553NT45_TIGCA</name>
<dbReference type="EMBL" id="VCGU01000010">
    <property type="protein sequence ID" value="TRY68606.1"/>
    <property type="molecule type" value="Genomic_DNA"/>
</dbReference>
<keyword evidence="13" id="KW-0732">Signal</keyword>
<keyword evidence="3 12" id="KW-0813">Transport</keyword>
<comment type="caution">
    <text evidence="14">The sequence shown here is derived from an EMBL/GenBank/DDBJ whole genome shotgun (WGS) entry which is preliminary data.</text>
</comment>
<evidence type="ECO:0000256" key="9">
    <source>
        <dbReference type="ARBA" id="ARBA00023136"/>
    </source>
</evidence>
<evidence type="ECO:0000256" key="7">
    <source>
        <dbReference type="ARBA" id="ARBA00023053"/>
    </source>
</evidence>
<keyword evidence="15" id="KW-1185">Reference proteome</keyword>
<evidence type="ECO:0000256" key="6">
    <source>
        <dbReference type="ARBA" id="ARBA00022989"/>
    </source>
</evidence>
<dbReference type="InterPro" id="IPR001873">
    <property type="entry name" value="ENaC"/>
</dbReference>
<evidence type="ECO:0000256" key="12">
    <source>
        <dbReference type="RuleBase" id="RU000679"/>
    </source>
</evidence>
<feature type="non-terminal residue" evidence="14">
    <location>
        <position position="187"/>
    </location>
</feature>
<comment type="subcellular location">
    <subcellularLocation>
        <location evidence="1">Membrane</location>
        <topology evidence="1">Multi-pass membrane protein</topology>
    </subcellularLocation>
</comment>
<keyword evidence="9" id="KW-0472">Membrane</keyword>
<evidence type="ECO:0000256" key="13">
    <source>
        <dbReference type="SAM" id="SignalP"/>
    </source>
</evidence>
<evidence type="ECO:0000256" key="11">
    <source>
        <dbReference type="ARBA" id="ARBA00023303"/>
    </source>
</evidence>
<evidence type="ECO:0000313" key="15">
    <source>
        <dbReference type="Proteomes" id="UP000318571"/>
    </source>
</evidence>
<keyword evidence="10 12" id="KW-0739">Sodium transport</keyword>
<dbReference type="PANTHER" id="PTHR11690">
    <property type="entry name" value="AMILORIDE-SENSITIVE SODIUM CHANNEL-RELATED"/>
    <property type="match status" value="1"/>
</dbReference>
<dbReference type="GO" id="GO:0015280">
    <property type="term" value="F:ligand-gated sodium channel activity"/>
    <property type="evidence" value="ECO:0007669"/>
    <property type="project" value="TreeGrafter"/>
</dbReference>
<proteinExistence type="inferred from homology"/>
<evidence type="ECO:0000256" key="10">
    <source>
        <dbReference type="ARBA" id="ARBA00023201"/>
    </source>
</evidence>
<feature type="non-terminal residue" evidence="14">
    <location>
        <position position="1"/>
    </location>
</feature>
<evidence type="ECO:0000256" key="2">
    <source>
        <dbReference type="ARBA" id="ARBA00007193"/>
    </source>
</evidence>
<keyword evidence="4 12" id="KW-0894">Sodium channel</keyword>
<organism evidence="14 15">
    <name type="scientific">Tigriopus californicus</name>
    <name type="common">Marine copepod</name>
    <dbReference type="NCBI Taxonomy" id="6832"/>
    <lineage>
        <taxon>Eukaryota</taxon>
        <taxon>Metazoa</taxon>
        <taxon>Ecdysozoa</taxon>
        <taxon>Arthropoda</taxon>
        <taxon>Crustacea</taxon>
        <taxon>Multicrustacea</taxon>
        <taxon>Hexanauplia</taxon>
        <taxon>Copepoda</taxon>
        <taxon>Harpacticoida</taxon>
        <taxon>Harpacticidae</taxon>
        <taxon>Tigriopus</taxon>
    </lineage>
</organism>
<protein>
    <submittedName>
        <fullName evidence="14">Uncharacterized protein</fullName>
    </submittedName>
</protein>